<evidence type="ECO:0000313" key="3">
    <source>
        <dbReference type="EMBL" id="URN94275.1"/>
    </source>
</evidence>
<dbReference type="AlphaFoldDB" id="A0A9J6ZDQ7"/>
<dbReference type="KEGG" id="plig:NAG76_21030"/>
<feature type="compositionally biased region" description="Basic and acidic residues" evidence="1">
    <location>
        <begin position="88"/>
        <end position="100"/>
    </location>
</feature>
<dbReference type="EMBL" id="CP097899">
    <property type="protein sequence ID" value="URN94275.1"/>
    <property type="molecule type" value="Genomic_DNA"/>
</dbReference>
<organism evidence="3 4">
    <name type="scientific">Candidatus Pristimantibacillus lignocellulolyticus</name>
    <dbReference type="NCBI Taxonomy" id="2994561"/>
    <lineage>
        <taxon>Bacteria</taxon>
        <taxon>Bacillati</taxon>
        <taxon>Bacillota</taxon>
        <taxon>Bacilli</taxon>
        <taxon>Bacillales</taxon>
        <taxon>Paenibacillaceae</taxon>
        <taxon>Candidatus Pristimantibacillus</taxon>
    </lineage>
</organism>
<feature type="compositionally biased region" description="Low complexity" evidence="1">
    <location>
        <begin position="59"/>
        <end position="69"/>
    </location>
</feature>
<proteinExistence type="predicted"/>
<protein>
    <submittedName>
        <fullName evidence="3">Uncharacterized protein</fullName>
    </submittedName>
</protein>
<feature type="transmembrane region" description="Helical" evidence="2">
    <location>
        <begin position="28"/>
        <end position="44"/>
    </location>
</feature>
<keyword evidence="2" id="KW-1133">Transmembrane helix</keyword>
<keyword evidence="2" id="KW-0472">Membrane</keyword>
<feature type="compositionally biased region" description="Basic residues" evidence="1">
    <location>
        <begin position="70"/>
        <end position="79"/>
    </location>
</feature>
<evidence type="ECO:0000256" key="1">
    <source>
        <dbReference type="SAM" id="MobiDB-lite"/>
    </source>
</evidence>
<evidence type="ECO:0000256" key="2">
    <source>
        <dbReference type="SAM" id="Phobius"/>
    </source>
</evidence>
<reference evidence="3" key="1">
    <citation type="submission" date="2022-05" db="EMBL/GenBank/DDBJ databases">
        <title>Novel bacterial taxa in a minimal lignocellulolytic consortium and its capacity to transform plastics disclosed by genome-resolved metagenomics.</title>
        <authorList>
            <person name="Rodriguez C.A.D."/>
            <person name="Diaz-Garcia L."/>
            <person name="Herrera K."/>
            <person name="Tarazona N.A."/>
            <person name="Sproer C."/>
            <person name="Overmann J."/>
            <person name="Jimenez D.J."/>
        </authorList>
    </citation>
    <scope>NUCLEOTIDE SEQUENCE</scope>
    <source>
        <strain evidence="3">MAG5</strain>
    </source>
</reference>
<dbReference type="Proteomes" id="UP001056756">
    <property type="component" value="Chromosome"/>
</dbReference>
<accession>A0A9J6ZDQ7</accession>
<name>A0A9J6ZDQ7_9BACL</name>
<keyword evidence="2" id="KW-0812">Transmembrane</keyword>
<sequence>MKFRHWLSYLIFALVVLGIGVTISRDPIMIIIPLVIFGVVFYLIKRPPSFNRNEKKATYYRSSTSTTKQSKPKKDRPRSKTVPFKVIEGGRDDNDTPRYH</sequence>
<evidence type="ECO:0000313" key="4">
    <source>
        <dbReference type="Proteomes" id="UP001056756"/>
    </source>
</evidence>
<feature type="region of interest" description="Disordered" evidence="1">
    <location>
        <begin position="55"/>
        <end position="100"/>
    </location>
</feature>
<gene>
    <name evidence="3" type="ORF">NAG76_21030</name>
</gene>